<feature type="compositionally biased region" description="Basic and acidic residues" evidence="1">
    <location>
        <begin position="114"/>
        <end position="128"/>
    </location>
</feature>
<evidence type="ECO:0000313" key="2">
    <source>
        <dbReference type="EMBL" id="KAF5660125.1"/>
    </source>
</evidence>
<keyword evidence="3" id="KW-1185">Reference proteome</keyword>
<evidence type="ECO:0000256" key="1">
    <source>
        <dbReference type="SAM" id="MobiDB-lite"/>
    </source>
</evidence>
<accession>A0A8H5WIV2</accession>
<feature type="region of interest" description="Disordered" evidence="1">
    <location>
        <begin position="1"/>
        <end position="73"/>
    </location>
</feature>
<protein>
    <submittedName>
        <fullName evidence="2">Uncharacterized protein</fullName>
    </submittedName>
</protein>
<dbReference type="EMBL" id="JAAGWQ010000200">
    <property type="protein sequence ID" value="KAF5660125.1"/>
    <property type="molecule type" value="Genomic_DNA"/>
</dbReference>
<dbReference type="Proteomes" id="UP000567885">
    <property type="component" value="Unassembled WGS sequence"/>
</dbReference>
<organism evidence="2 3">
    <name type="scientific">Fusarium heterosporum</name>
    <dbReference type="NCBI Taxonomy" id="42747"/>
    <lineage>
        <taxon>Eukaryota</taxon>
        <taxon>Fungi</taxon>
        <taxon>Dikarya</taxon>
        <taxon>Ascomycota</taxon>
        <taxon>Pezizomycotina</taxon>
        <taxon>Sordariomycetes</taxon>
        <taxon>Hypocreomycetidae</taxon>
        <taxon>Hypocreales</taxon>
        <taxon>Nectriaceae</taxon>
        <taxon>Fusarium</taxon>
        <taxon>Fusarium heterosporum species complex</taxon>
    </lineage>
</organism>
<feature type="compositionally biased region" description="Basic and acidic residues" evidence="1">
    <location>
        <begin position="53"/>
        <end position="64"/>
    </location>
</feature>
<name>A0A8H5WIV2_FUSHE</name>
<evidence type="ECO:0000313" key="3">
    <source>
        <dbReference type="Proteomes" id="UP000567885"/>
    </source>
</evidence>
<proteinExistence type="predicted"/>
<feature type="compositionally biased region" description="Polar residues" evidence="1">
    <location>
        <begin position="28"/>
        <end position="46"/>
    </location>
</feature>
<reference evidence="2 3" key="1">
    <citation type="submission" date="2020-05" db="EMBL/GenBank/DDBJ databases">
        <title>Identification and distribution of gene clusters putatively required for synthesis of sphingolipid metabolism inhibitors in phylogenetically diverse species of the filamentous fungus Fusarium.</title>
        <authorList>
            <person name="Kim H.-S."/>
            <person name="Busman M."/>
            <person name="Brown D.W."/>
            <person name="Divon H."/>
            <person name="Uhlig S."/>
            <person name="Proctor R.H."/>
        </authorList>
    </citation>
    <scope>NUCLEOTIDE SEQUENCE [LARGE SCALE GENOMIC DNA]</scope>
    <source>
        <strain evidence="2 3">NRRL 20693</strain>
    </source>
</reference>
<feature type="compositionally biased region" description="Low complexity" evidence="1">
    <location>
        <begin position="99"/>
        <end position="108"/>
    </location>
</feature>
<dbReference type="AlphaFoldDB" id="A0A8H5WIV2"/>
<sequence length="128" mass="14283">MSRQPELQENGVEGQRNRSGSGIPVTTAPASGSTQGTANHTPQVETFSIPARGPDRDNDHDHRTTITIESQRRQWPQDIWFHSPWQRVLYQPALMYPLQPEEQPGEQPMSAEATKTDTNGDTKKSSST</sequence>
<gene>
    <name evidence="2" type="ORF">FHETE_9097</name>
</gene>
<comment type="caution">
    <text evidence="2">The sequence shown here is derived from an EMBL/GenBank/DDBJ whole genome shotgun (WGS) entry which is preliminary data.</text>
</comment>
<dbReference type="OrthoDB" id="5095978at2759"/>
<feature type="region of interest" description="Disordered" evidence="1">
    <location>
        <begin position="99"/>
        <end position="128"/>
    </location>
</feature>